<organism evidence="1 2">
    <name type="scientific">Limnoglobus roseus</name>
    <dbReference type="NCBI Taxonomy" id="2598579"/>
    <lineage>
        <taxon>Bacteria</taxon>
        <taxon>Pseudomonadati</taxon>
        <taxon>Planctomycetota</taxon>
        <taxon>Planctomycetia</taxon>
        <taxon>Gemmatales</taxon>
        <taxon>Gemmataceae</taxon>
        <taxon>Limnoglobus</taxon>
    </lineage>
</organism>
<name>A0A5C1AK60_9BACT</name>
<gene>
    <name evidence="1" type="ORF">PX52LOC_05588</name>
</gene>
<reference evidence="2" key="1">
    <citation type="submission" date="2019-08" db="EMBL/GenBank/DDBJ databases">
        <title>Limnoglobus roseus gen. nov., sp. nov., a novel freshwater planctomycete with a giant genome from the family Gemmataceae.</title>
        <authorList>
            <person name="Kulichevskaya I.S."/>
            <person name="Naumoff D.G."/>
            <person name="Miroshnikov K."/>
            <person name="Ivanova A."/>
            <person name="Philippov D.A."/>
            <person name="Hakobyan A."/>
            <person name="Rijpstra I.C."/>
            <person name="Sinninghe Damste J.S."/>
            <person name="Liesack W."/>
            <person name="Dedysh S.N."/>
        </authorList>
    </citation>
    <scope>NUCLEOTIDE SEQUENCE [LARGE SCALE GENOMIC DNA]</scope>
    <source>
        <strain evidence="2">PX52</strain>
    </source>
</reference>
<dbReference type="KEGG" id="lrs:PX52LOC_05588"/>
<evidence type="ECO:0000313" key="2">
    <source>
        <dbReference type="Proteomes" id="UP000324974"/>
    </source>
</evidence>
<proteinExistence type="predicted"/>
<dbReference type="Proteomes" id="UP000324974">
    <property type="component" value="Chromosome"/>
</dbReference>
<evidence type="ECO:0000313" key="1">
    <source>
        <dbReference type="EMBL" id="QEL18557.1"/>
    </source>
</evidence>
<accession>A0A5C1AK60</accession>
<dbReference type="AlphaFoldDB" id="A0A5C1AK60"/>
<evidence type="ECO:0008006" key="3">
    <source>
        <dbReference type="Google" id="ProtNLM"/>
    </source>
</evidence>
<sequence>MTEAEWLAGTGPSDWPHRLFNWLFFTGASDRKLRLSCVAWCRTVAPFSDGASLSHLLELIEGVADGSGLEDRVNREIESIRSREHEWYQALFSGESGPTLREEVEHSVRCAILNAGSPHRDREWHHARKQNSYPCYVATEILNATELLGQRDAAERSIIRLLHDIFGNPFRPVNFDPAWLTPSAVGLAEGIYADRAFDRLPIFADALQDAGCEDADILAHCRGGGPHVRGCWVVDSVLGKG</sequence>
<protein>
    <recommendedName>
        <fullName evidence="3">SMI1/KNR4 family protein</fullName>
    </recommendedName>
</protein>
<keyword evidence="2" id="KW-1185">Reference proteome</keyword>
<dbReference type="RefSeq" id="WP_246173480.1">
    <property type="nucleotide sequence ID" value="NZ_CP042425.1"/>
</dbReference>
<dbReference type="EMBL" id="CP042425">
    <property type="protein sequence ID" value="QEL18557.1"/>
    <property type="molecule type" value="Genomic_DNA"/>
</dbReference>